<evidence type="ECO:0000259" key="4">
    <source>
        <dbReference type="Pfam" id="PF14368"/>
    </source>
</evidence>
<comment type="similarity">
    <text evidence="1">Belongs to the plant LTP family.</text>
</comment>
<protein>
    <recommendedName>
        <fullName evidence="4">Bifunctional inhibitor/plant lipid transfer protein/seed storage helical domain-containing protein</fullName>
    </recommendedName>
</protein>
<dbReference type="Gene3D" id="1.10.110.10">
    <property type="entry name" value="Plant lipid-transfer and hydrophobic proteins"/>
    <property type="match status" value="1"/>
</dbReference>
<evidence type="ECO:0000313" key="6">
    <source>
        <dbReference type="Proteomes" id="UP001603857"/>
    </source>
</evidence>
<keyword evidence="2" id="KW-1015">Disulfide bond</keyword>
<evidence type="ECO:0000256" key="3">
    <source>
        <dbReference type="SAM" id="SignalP"/>
    </source>
</evidence>
<dbReference type="InterPro" id="IPR036312">
    <property type="entry name" value="Bifun_inhib/LTP/seed_sf"/>
</dbReference>
<feature type="signal peptide" evidence="3">
    <location>
        <begin position="1"/>
        <end position="19"/>
    </location>
</feature>
<reference evidence="5 6" key="1">
    <citation type="submission" date="2024-08" db="EMBL/GenBank/DDBJ databases">
        <title>Insights into the chromosomal genome structure of Flemingia macrophylla.</title>
        <authorList>
            <person name="Ding Y."/>
            <person name="Zhao Y."/>
            <person name="Bi W."/>
            <person name="Wu M."/>
            <person name="Zhao G."/>
            <person name="Gong Y."/>
            <person name="Li W."/>
            <person name="Zhang P."/>
        </authorList>
    </citation>
    <scope>NUCLEOTIDE SEQUENCE [LARGE SCALE GENOMIC DNA]</scope>
    <source>
        <strain evidence="5">DYQJB</strain>
        <tissue evidence="5">Leaf</tissue>
    </source>
</reference>
<dbReference type="SUPFAM" id="SSF47699">
    <property type="entry name" value="Bifunctional inhibitor/lipid-transfer protein/seed storage 2S albumin"/>
    <property type="match status" value="1"/>
</dbReference>
<dbReference type="EMBL" id="JBGMDY010000009">
    <property type="protein sequence ID" value="KAL2322448.1"/>
    <property type="molecule type" value="Genomic_DNA"/>
</dbReference>
<organism evidence="5 6">
    <name type="scientific">Flemingia macrophylla</name>
    <dbReference type="NCBI Taxonomy" id="520843"/>
    <lineage>
        <taxon>Eukaryota</taxon>
        <taxon>Viridiplantae</taxon>
        <taxon>Streptophyta</taxon>
        <taxon>Embryophyta</taxon>
        <taxon>Tracheophyta</taxon>
        <taxon>Spermatophyta</taxon>
        <taxon>Magnoliopsida</taxon>
        <taxon>eudicotyledons</taxon>
        <taxon>Gunneridae</taxon>
        <taxon>Pentapetalae</taxon>
        <taxon>rosids</taxon>
        <taxon>fabids</taxon>
        <taxon>Fabales</taxon>
        <taxon>Fabaceae</taxon>
        <taxon>Papilionoideae</taxon>
        <taxon>50 kb inversion clade</taxon>
        <taxon>NPAAA clade</taxon>
        <taxon>indigoferoid/millettioid clade</taxon>
        <taxon>Phaseoleae</taxon>
        <taxon>Flemingia</taxon>
    </lineage>
</organism>
<dbReference type="PANTHER" id="PTHR33076">
    <property type="entry name" value="NON-SPECIFIC LIPID-TRANSFER PROTEIN 2-RELATED"/>
    <property type="match status" value="1"/>
</dbReference>
<accession>A0ABD1LG89</accession>
<gene>
    <name evidence="5" type="ORF">Fmac_026827</name>
</gene>
<evidence type="ECO:0000313" key="5">
    <source>
        <dbReference type="EMBL" id="KAL2322448.1"/>
    </source>
</evidence>
<name>A0ABD1LG89_9FABA</name>
<dbReference type="AlphaFoldDB" id="A0ABD1LG89"/>
<feature type="chain" id="PRO_5044852510" description="Bifunctional inhibitor/plant lipid transfer protein/seed storage helical domain-containing protein" evidence="3">
    <location>
        <begin position="20"/>
        <end position="116"/>
    </location>
</feature>
<evidence type="ECO:0000256" key="1">
    <source>
        <dbReference type="ARBA" id="ARBA00009748"/>
    </source>
</evidence>
<comment type="caution">
    <text evidence="5">The sequence shown here is derived from an EMBL/GenBank/DDBJ whole genome shotgun (WGS) entry which is preliminary data.</text>
</comment>
<keyword evidence="3" id="KW-0732">Signal</keyword>
<sequence>MIKMKVLAFVMFVMAYSLAVTRFTASQGSSTCSGYEPLISQCMAYLIDESRTPSSRCCDAARVAFQSVNNPQAIENFCSCLVDAGSYLHLVPSQEMQLPIYCNIEPSFDMKKCIYG</sequence>
<dbReference type="Proteomes" id="UP001603857">
    <property type="component" value="Unassembled WGS sequence"/>
</dbReference>
<feature type="domain" description="Bifunctional inhibitor/plant lipid transfer protein/seed storage helical" evidence="4">
    <location>
        <begin position="21"/>
        <end position="113"/>
    </location>
</feature>
<proteinExistence type="inferred from homology"/>
<dbReference type="InterPro" id="IPR000528">
    <property type="entry name" value="Plant_nsLTP"/>
</dbReference>
<keyword evidence="6" id="KW-1185">Reference proteome</keyword>
<evidence type="ECO:0000256" key="2">
    <source>
        <dbReference type="ARBA" id="ARBA00023157"/>
    </source>
</evidence>
<dbReference type="Pfam" id="PF14368">
    <property type="entry name" value="LTP_2"/>
    <property type="match status" value="1"/>
</dbReference>
<dbReference type="InterPro" id="IPR016140">
    <property type="entry name" value="Bifunc_inhib/LTP/seed_store"/>
</dbReference>